<evidence type="ECO:0000256" key="4">
    <source>
        <dbReference type="ARBA" id="ARBA00023136"/>
    </source>
</evidence>
<feature type="transmembrane region" description="Helical" evidence="5">
    <location>
        <begin position="28"/>
        <end position="49"/>
    </location>
</feature>
<name>A0ABQ6JPN0_9MICO</name>
<dbReference type="PROSITE" id="PS50929">
    <property type="entry name" value="ABC_TM1F"/>
    <property type="match status" value="1"/>
</dbReference>
<dbReference type="InterPro" id="IPR036640">
    <property type="entry name" value="ABC1_TM_sf"/>
</dbReference>
<keyword evidence="8" id="KW-1185">Reference proteome</keyword>
<comment type="subcellular location">
    <subcellularLocation>
        <location evidence="1">Cell membrane</location>
        <topology evidence="1">Multi-pass membrane protein</topology>
    </subcellularLocation>
</comment>
<comment type="caution">
    <text evidence="7">The sequence shown here is derived from an EMBL/GenBank/DDBJ whole genome shotgun (WGS) entry which is preliminary data.</text>
</comment>
<evidence type="ECO:0000256" key="5">
    <source>
        <dbReference type="SAM" id="Phobius"/>
    </source>
</evidence>
<keyword evidence="3 5" id="KW-1133">Transmembrane helix</keyword>
<dbReference type="RefSeq" id="WP_284297548.1">
    <property type="nucleotide sequence ID" value="NZ_BSVA01000001.1"/>
</dbReference>
<organism evidence="7 8">
    <name type="scientific">Homoserinibacter gongjuensis</name>
    <dbReference type="NCBI Taxonomy" id="1162968"/>
    <lineage>
        <taxon>Bacteria</taxon>
        <taxon>Bacillati</taxon>
        <taxon>Actinomycetota</taxon>
        <taxon>Actinomycetes</taxon>
        <taxon>Micrococcales</taxon>
        <taxon>Microbacteriaceae</taxon>
        <taxon>Homoserinibacter</taxon>
    </lineage>
</organism>
<dbReference type="Gene3D" id="1.20.1560.10">
    <property type="entry name" value="ABC transporter type 1, transmembrane domain"/>
    <property type="match status" value="1"/>
</dbReference>
<dbReference type="EMBL" id="BSVA01000001">
    <property type="protein sequence ID" value="GMA90008.1"/>
    <property type="molecule type" value="Genomic_DNA"/>
</dbReference>
<reference evidence="8" key="1">
    <citation type="journal article" date="2019" name="Int. J. Syst. Evol. Microbiol.">
        <title>The Global Catalogue of Microorganisms (GCM) 10K type strain sequencing project: providing services to taxonomists for standard genome sequencing and annotation.</title>
        <authorList>
            <consortium name="The Broad Institute Genomics Platform"/>
            <consortium name="The Broad Institute Genome Sequencing Center for Infectious Disease"/>
            <person name="Wu L."/>
            <person name="Ma J."/>
        </authorList>
    </citation>
    <scope>NUCLEOTIDE SEQUENCE [LARGE SCALE GENOMIC DNA]</scope>
    <source>
        <strain evidence="8">NBRC 108755</strain>
    </source>
</reference>
<proteinExistence type="predicted"/>
<evidence type="ECO:0000259" key="6">
    <source>
        <dbReference type="PROSITE" id="PS50929"/>
    </source>
</evidence>
<keyword evidence="2 5" id="KW-0812">Transmembrane</keyword>
<dbReference type="Proteomes" id="UP001157069">
    <property type="component" value="Unassembled WGS sequence"/>
</dbReference>
<dbReference type="InterPro" id="IPR011527">
    <property type="entry name" value="ABC1_TM_dom"/>
</dbReference>
<evidence type="ECO:0000313" key="8">
    <source>
        <dbReference type="Proteomes" id="UP001157069"/>
    </source>
</evidence>
<feature type="transmembrane region" description="Helical" evidence="5">
    <location>
        <begin position="69"/>
        <end position="95"/>
    </location>
</feature>
<evidence type="ECO:0000256" key="1">
    <source>
        <dbReference type="ARBA" id="ARBA00004651"/>
    </source>
</evidence>
<protein>
    <recommendedName>
        <fullName evidence="6">ABC transmembrane type-1 domain-containing protein</fullName>
    </recommendedName>
</protein>
<feature type="transmembrane region" description="Helical" evidence="5">
    <location>
        <begin position="175"/>
        <end position="192"/>
    </location>
</feature>
<accession>A0ABQ6JPN0</accession>
<sequence>MKQVLSLYRDLVAALPAGGRRFLWTYSWLLAFLAIFDAAALSLLALIIGPVATGSTVTVPIIGELDTVGVVWAILVVCMLLIAKGFFAVLVMWWARRRFPAYEVAMGDRVLRAYLAAPWRDRLRKNSVDIMRYSDSGVDAAVNSFLQPGATLLGEIASLVAVLATLALVQPVLALTALVYLSGLGAVLFSGLPGTHVRRERSTSTTRCAVCGSCSRSLVR</sequence>
<gene>
    <name evidence="7" type="ORF">GCM10025869_05370</name>
</gene>
<feature type="domain" description="ABC transmembrane type-1" evidence="6">
    <location>
        <begin position="28"/>
        <end position="181"/>
    </location>
</feature>
<keyword evidence="4 5" id="KW-0472">Membrane</keyword>
<evidence type="ECO:0000313" key="7">
    <source>
        <dbReference type="EMBL" id="GMA90008.1"/>
    </source>
</evidence>
<dbReference type="SUPFAM" id="SSF90123">
    <property type="entry name" value="ABC transporter transmembrane region"/>
    <property type="match status" value="1"/>
</dbReference>
<evidence type="ECO:0000256" key="2">
    <source>
        <dbReference type="ARBA" id="ARBA00022692"/>
    </source>
</evidence>
<evidence type="ECO:0000256" key="3">
    <source>
        <dbReference type="ARBA" id="ARBA00022989"/>
    </source>
</evidence>